<dbReference type="AlphaFoldDB" id="A0A9P4S795"/>
<reference evidence="4" key="1">
    <citation type="journal article" date="2020" name="Stud. Mycol.">
        <title>101 Dothideomycetes genomes: a test case for predicting lifestyles and emergence of pathogens.</title>
        <authorList>
            <person name="Haridas S."/>
            <person name="Albert R."/>
            <person name="Binder M."/>
            <person name="Bloem J."/>
            <person name="Labutti K."/>
            <person name="Salamov A."/>
            <person name="Andreopoulos B."/>
            <person name="Baker S."/>
            <person name="Barry K."/>
            <person name="Bills G."/>
            <person name="Bluhm B."/>
            <person name="Cannon C."/>
            <person name="Castanera R."/>
            <person name="Culley D."/>
            <person name="Daum C."/>
            <person name="Ezra D."/>
            <person name="Gonzalez J."/>
            <person name="Henrissat B."/>
            <person name="Kuo A."/>
            <person name="Liang C."/>
            <person name="Lipzen A."/>
            <person name="Lutzoni F."/>
            <person name="Magnuson J."/>
            <person name="Mondo S."/>
            <person name="Nolan M."/>
            <person name="Ohm R."/>
            <person name="Pangilinan J."/>
            <person name="Park H.-J."/>
            <person name="Ramirez L."/>
            <person name="Alfaro M."/>
            <person name="Sun H."/>
            <person name="Tritt A."/>
            <person name="Yoshinaga Y."/>
            <person name="Zwiers L.-H."/>
            <person name="Turgeon B."/>
            <person name="Goodwin S."/>
            <person name="Spatafora J."/>
            <person name="Crous P."/>
            <person name="Grigoriev I."/>
        </authorList>
    </citation>
    <scope>NUCLEOTIDE SEQUENCE</scope>
    <source>
        <strain evidence="4">CBS 101060</strain>
    </source>
</reference>
<feature type="compositionally biased region" description="Basic and acidic residues" evidence="1">
    <location>
        <begin position="19"/>
        <end position="44"/>
    </location>
</feature>
<dbReference type="Proteomes" id="UP000799429">
    <property type="component" value="Unassembled WGS sequence"/>
</dbReference>
<dbReference type="OrthoDB" id="5428737at2759"/>
<dbReference type="InterPro" id="IPR013715">
    <property type="entry name" value="DUF1746"/>
</dbReference>
<dbReference type="GO" id="GO:0044695">
    <property type="term" value="C:Dsc E3 ubiquitin ligase complex"/>
    <property type="evidence" value="ECO:0007669"/>
    <property type="project" value="InterPro"/>
</dbReference>
<dbReference type="EMBL" id="MU006101">
    <property type="protein sequence ID" value="KAF2837081.1"/>
    <property type="molecule type" value="Genomic_DNA"/>
</dbReference>
<dbReference type="Pfam" id="PF08508">
    <property type="entry name" value="DUF1746"/>
    <property type="match status" value="1"/>
</dbReference>
<keyword evidence="2" id="KW-0812">Transmembrane</keyword>
<feature type="compositionally biased region" description="Polar residues" evidence="1">
    <location>
        <begin position="1"/>
        <end position="13"/>
    </location>
</feature>
<evidence type="ECO:0000313" key="5">
    <source>
        <dbReference type="Proteomes" id="UP000799429"/>
    </source>
</evidence>
<protein>
    <submittedName>
        <fullName evidence="4">DUF1746-domain-containing protein</fullName>
    </submittedName>
</protein>
<keyword evidence="2" id="KW-1133">Transmembrane helix</keyword>
<feature type="domain" description="DUF1746" evidence="3">
    <location>
        <begin position="69"/>
        <end position="182"/>
    </location>
</feature>
<feature type="region of interest" description="Disordered" evidence="1">
    <location>
        <begin position="1"/>
        <end position="44"/>
    </location>
</feature>
<feature type="compositionally biased region" description="Polar residues" evidence="1">
    <location>
        <begin position="201"/>
        <end position="226"/>
    </location>
</feature>
<feature type="region of interest" description="Disordered" evidence="1">
    <location>
        <begin position="201"/>
        <end position="249"/>
    </location>
</feature>
<dbReference type="InterPro" id="IPR038967">
    <property type="entry name" value="Dsc4-like"/>
</dbReference>
<dbReference type="GO" id="GO:0032933">
    <property type="term" value="P:SREBP signaling pathway"/>
    <property type="evidence" value="ECO:0007669"/>
    <property type="project" value="InterPro"/>
</dbReference>
<keyword evidence="2" id="KW-0472">Membrane</keyword>
<comment type="caution">
    <text evidence="4">The sequence shown here is derived from an EMBL/GenBank/DDBJ whole genome shotgun (WGS) entry which is preliminary data.</text>
</comment>
<gene>
    <name evidence="4" type="ORF">M501DRAFT_938487</name>
</gene>
<evidence type="ECO:0000313" key="4">
    <source>
        <dbReference type="EMBL" id="KAF2837081.1"/>
    </source>
</evidence>
<proteinExistence type="predicted"/>
<dbReference type="PANTHER" id="PTHR39405">
    <property type="entry name" value="DSC E3 UBIQUITIN LIGASE COMPLEX SUBUNIT 4"/>
    <property type="match status" value="1"/>
</dbReference>
<sequence>MSDEPSSSATQGFQPEHTPSPHHDRSISNDEVEEARSNGENDREAVLRDQRSLIKVKRLEFLDDLLRTLDILIYAELAAMYYMDCSFIVWAFRGAVQLVFLTPKPAMVFPAPENRPYVGAIIGSNFLFTFLHLISIAPEAGEETRFYLHGGLVIDFIGQLGPSSKFHLFILDLLILVLQLIMLSAHITQLRLRKKEASQNESVNSSAGASSMAVNASQTTPAASSQDIDHEERGLLRDRSSSVSSVRSHDNLVLSTTPGPHLAIPDTDVDPLNVFRSGQAIITDLKIIDTVHEQFWAYQNRPGGSLGFPSAMEADIVGRRLTIRVRREQPQEPD</sequence>
<evidence type="ECO:0000259" key="3">
    <source>
        <dbReference type="Pfam" id="PF08508"/>
    </source>
</evidence>
<name>A0A9P4S795_9PEZI</name>
<evidence type="ECO:0000256" key="1">
    <source>
        <dbReference type="SAM" id="MobiDB-lite"/>
    </source>
</evidence>
<organism evidence="4 5">
    <name type="scientific">Patellaria atrata CBS 101060</name>
    <dbReference type="NCBI Taxonomy" id="1346257"/>
    <lineage>
        <taxon>Eukaryota</taxon>
        <taxon>Fungi</taxon>
        <taxon>Dikarya</taxon>
        <taxon>Ascomycota</taxon>
        <taxon>Pezizomycotina</taxon>
        <taxon>Dothideomycetes</taxon>
        <taxon>Dothideomycetes incertae sedis</taxon>
        <taxon>Patellariales</taxon>
        <taxon>Patellariaceae</taxon>
        <taxon>Patellaria</taxon>
    </lineage>
</organism>
<feature type="transmembrane region" description="Helical" evidence="2">
    <location>
        <begin position="166"/>
        <end position="185"/>
    </location>
</feature>
<feature type="compositionally biased region" description="Basic and acidic residues" evidence="1">
    <location>
        <begin position="227"/>
        <end position="240"/>
    </location>
</feature>
<keyword evidence="5" id="KW-1185">Reference proteome</keyword>
<evidence type="ECO:0000256" key="2">
    <source>
        <dbReference type="SAM" id="Phobius"/>
    </source>
</evidence>
<dbReference type="PANTHER" id="PTHR39405:SF1">
    <property type="entry name" value="DSC E3 UBIQUITIN LIGASE COMPLEX SUBUNIT 4"/>
    <property type="match status" value="1"/>
</dbReference>
<dbReference type="GO" id="GO:0005783">
    <property type="term" value="C:endoplasmic reticulum"/>
    <property type="evidence" value="ECO:0007669"/>
    <property type="project" value="TreeGrafter"/>
</dbReference>
<feature type="transmembrane region" description="Helical" evidence="2">
    <location>
        <begin position="117"/>
        <end position="137"/>
    </location>
</feature>
<feature type="transmembrane region" description="Helical" evidence="2">
    <location>
        <begin position="71"/>
        <end position="96"/>
    </location>
</feature>
<accession>A0A9P4S795</accession>